<evidence type="ECO:0000313" key="7">
    <source>
        <dbReference type="EMBL" id="SEQ69802.1"/>
    </source>
</evidence>
<feature type="transmembrane region" description="Helical" evidence="6">
    <location>
        <begin position="41"/>
        <end position="62"/>
    </location>
</feature>
<keyword evidence="5 6" id="KW-0472">Membrane</keyword>
<dbReference type="InterPro" id="IPR002797">
    <property type="entry name" value="Polysacc_synth"/>
</dbReference>
<keyword evidence="2" id="KW-1003">Cell membrane</keyword>
<feature type="transmembrane region" description="Helical" evidence="6">
    <location>
        <begin position="450"/>
        <end position="471"/>
    </location>
</feature>
<dbReference type="Proteomes" id="UP000198556">
    <property type="component" value="Unassembled WGS sequence"/>
</dbReference>
<sequence>MKDIRANAFANMLVKLLNIVFPLITTAYLSRVLSKPLYGEFNIANTYLNLFVPFATFGVYNYGIREISKVKDNKDKINHMFSALFYVSVGCTLITTLLFLGCIPLYTASPNVRMLIYILTIQLVSQMFYIEWMNEAFEDYSFIFYKTFIFRIIMLVSIFMFVKKSDDIMIYALILSLSHLGNYLASFIWIKRSVKFVKVKLSFYKRLYRPLIGLFLLANANMLYTLLDRTFIARVGIPEDVSNYTNGQNIVMLIVGVVGGAVSVSVPRLGYYLGKRDHEAYRELIYKGSRWFSLAIAPIGMGLAVLGTQATVLMYSDKYVAGGIVTTIFAIRTISWAIEILLGTQVILINGFENKLTKFYFVGGAMNFMLNSLLYANGMANPAYYVVTTILSEYVVIFLEYSFIRNAKLLDVKPIFATFAKYASISLGFVPISLAIKYLYPVEMSVSGPFLLSIVMIIIACVIYYVAVLWMTKDEMFIQAQSVIKEKLA</sequence>
<reference evidence="7 8" key="1">
    <citation type="submission" date="2016-10" db="EMBL/GenBank/DDBJ databases">
        <authorList>
            <person name="de Groot N.N."/>
        </authorList>
    </citation>
    <scope>NUCLEOTIDE SEQUENCE [LARGE SCALE GENOMIC DNA]</scope>
    <source>
        <strain evidence="7 8">DSM 15827</strain>
    </source>
</reference>
<organism evidence="7 8">
    <name type="scientific">Granulicatella balaenopterae</name>
    <dbReference type="NCBI Taxonomy" id="137733"/>
    <lineage>
        <taxon>Bacteria</taxon>
        <taxon>Bacillati</taxon>
        <taxon>Bacillota</taxon>
        <taxon>Bacilli</taxon>
        <taxon>Lactobacillales</taxon>
        <taxon>Carnobacteriaceae</taxon>
        <taxon>Granulicatella</taxon>
    </lineage>
</organism>
<dbReference type="PANTHER" id="PTHR30250:SF11">
    <property type="entry name" value="O-ANTIGEN TRANSPORTER-RELATED"/>
    <property type="match status" value="1"/>
</dbReference>
<evidence type="ECO:0000256" key="6">
    <source>
        <dbReference type="SAM" id="Phobius"/>
    </source>
</evidence>
<dbReference type="Pfam" id="PF01943">
    <property type="entry name" value="Polysacc_synt"/>
    <property type="match status" value="1"/>
</dbReference>
<dbReference type="RefSeq" id="WP_089745987.1">
    <property type="nucleotide sequence ID" value="NZ_FOGF01000004.1"/>
</dbReference>
<feature type="transmembrane region" description="Helical" evidence="6">
    <location>
        <begin position="142"/>
        <end position="162"/>
    </location>
</feature>
<proteinExistence type="predicted"/>
<feature type="transmembrane region" description="Helical" evidence="6">
    <location>
        <begin position="112"/>
        <end position="130"/>
    </location>
</feature>
<dbReference type="AlphaFoldDB" id="A0A1H9I5L3"/>
<feature type="transmembrane region" description="Helical" evidence="6">
    <location>
        <begin position="12"/>
        <end position="29"/>
    </location>
</feature>
<keyword evidence="8" id="KW-1185">Reference proteome</keyword>
<evidence type="ECO:0000256" key="4">
    <source>
        <dbReference type="ARBA" id="ARBA00022989"/>
    </source>
</evidence>
<evidence type="ECO:0000256" key="5">
    <source>
        <dbReference type="ARBA" id="ARBA00023136"/>
    </source>
</evidence>
<feature type="transmembrane region" description="Helical" evidence="6">
    <location>
        <begin position="211"/>
        <end position="227"/>
    </location>
</feature>
<dbReference type="GO" id="GO:0005886">
    <property type="term" value="C:plasma membrane"/>
    <property type="evidence" value="ECO:0007669"/>
    <property type="project" value="UniProtKB-SubCell"/>
</dbReference>
<accession>A0A1H9I5L3</accession>
<gene>
    <name evidence="7" type="ORF">SAMN05421767_10465</name>
</gene>
<protein>
    <submittedName>
        <fullName evidence="7">Membrane protein involved in the export of O-antigen and teichoic acid</fullName>
    </submittedName>
</protein>
<feature type="transmembrane region" description="Helical" evidence="6">
    <location>
        <begin position="83"/>
        <end position="106"/>
    </location>
</feature>
<evidence type="ECO:0000313" key="8">
    <source>
        <dbReference type="Proteomes" id="UP000198556"/>
    </source>
</evidence>
<keyword evidence="4 6" id="KW-1133">Transmembrane helix</keyword>
<keyword evidence="3 6" id="KW-0812">Transmembrane</keyword>
<evidence type="ECO:0000256" key="2">
    <source>
        <dbReference type="ARBA" id="ARBA00022475"/>
    </source>
</evidence>
<evidence type="ECO:0000256" key="3">
    <source>
        <dbReference type="ARBA" id="ARBA00022692"/>
    </source>
</evidence>
<dbReference type="InterPro" id="IPR050833">
    <property type="entry name" value="Poly_Biosynth_Transport"/>
</dbReference>
<dbReference type="PANTHER" id="PTHR30250">
    <property type="entry name" value="PST FAMILY PREDICTED COLANIC ACID TRANSPORTER"/>
    <property type="match status" value="1"/>
</dbReference>
<feature type="transmembrane region" description="Helical" evidence="6">
    <location>
        <begin position="383"/>
        <end position="403"/>
    </location>
</feature>
<feature type="transmembrane region" description="Helical" evidence="6">
    <location>
        <begin position="168"/>
        <end position="190"/>
    </location>
</feature>
<dbReference type="STRING" id="137733.SAMN05421767_10465"/>
<feature type="transmembrane region" description="Helical" evidence="6">
    <location>
        <begin position="359"/>
        <end position="377"/>
    </location>
</feature>
<feature type="transmembrane region" description="Helical" evidence="6">
    <location>
        <begin position="415"/>
        <end position="438"/>
    </location>
</feature>
<feature type="transmembrane region" description="Helical" evidence="6">
    <location>
        <begin position="291"/>
        <end position="313"/>
    </location>
</feature>
<dbReference type="EMBL" id="FOGF01000004">
    <property type="protein sequence ID" value="SEQ69802.1"/>
    <property type="molecule type" value="Genomic_DNA"/>
</dbReference>
<comment type="subcellular location">
    <subcellularLocation>
        <location evidence="1">Cell membrane</location>
        <topology evidence="1">Multi-pass membrane protein</topology>
    </subcellularLocation>
</comment>
<name>A0A1H9I5L3_9LACT</name>
<evidence type="ECO:0000256" key="1">
    <source>
        <dbReference type="ARBA" id="ARBA00004651"/>
    </source>
</evidence>
<feature type="transmembrane region" description="Helical" evidence="6">
    <location>
        <begin position="247"/>
        <end position="270"/>
    </location>
</feature>
<dbReference type="OrthoDB" id="9815702at2"/>